<evidence type="ECO:0000256" key="2">
    <source>
        <dbReference type="SAM" id="SignalP"/>
    </source>
</evidence>
<sequence>MPVLSSPLAPMRLVTFFFLALFLGSCEARRLLVHGSTASSSEPPPAPRKADGSPTNQPNDLSTADAKDACVDHFDAKVKSGVAASSGSARTAVVGRVSRRLSHRDLQVVGTAFHLDYAGPETHLPTHN</sequence>
<accession>R7W712</accession>
<proteinExistence type="predicted"/>
<feature type="chain" id="PRO_5014593558" evidence="2">
    <location>
        <begin position="29"/>
        <end position="128"/>
    </location>
</feature>
<dbReference type="OMA" id="VHGKVRS"/>
<evidence type="ECO:0000256" key="1">
    <source>
        <dbReference type="SAM" id="MobiDB-lite"/>
    </source>
</evidence>
<name>R7W712_AEGTA</name>
<organism evidence="3">
    <name type="scientific">Aegilops tauschii</name>
    <name type="common">Tausch's goatgrass</name>
    <name type="synonym">Aegilops squarrosa</name>
    <dbReference type="NCBI Taxonomy" id="37682"/>
    <lineage>
        <taxon>Eukaryota</taxon>
        <taxon>Viridiplantae</taxon>
        <taxon>Streptophyta</taxon>
        <taxon>Embryophyta</taxon>
        <taxon>Tracheophyta</taxon>
        <taxon>Spermatophyta</taxon>
        <taxon>Magnoliopsida</taxon>
        <taxon>Liliopsida</taxon>
        <taxon>Poales</taxon>
        <taxon>Poaceae</taxon>
        <taxon>BOP clade</taxon>
        <taxon>Pooideae</taxon>
        <taxon>Triticodae</taxon>
        <taxon>Triticeae</taxon>
        <taxon>Triticinae</taxon>
        <taxon>Aegilops</taxon>
    </lineage>
</organism>
<evidence type="ECO:0000313" key="3">
    <source>
        <dbReference type="EnsemblPlants" id="EMT17206"/>
    </source>
</evidence>
<feature type="signal peptide" evidence="2">
    <location>
        <begin position="1"/>
        <end position="28"/>
    </location>
</feature>
<reference evidence="3" key="1">
    <citation type="submission" date="2015-06" db="UniProtKB">
        <authorList>
            <consortium name="EnsemblPlants"/>
        </authorList>
    </citation>
    <scope>IDENTIFICATION</scope>
</reference>
<feature type="region of interest" description="Disordered" evidence="1">
    <location>
        <begin position="35"/>
        <end position="66"/>
    </location>
</feature>
<dbReference type="PANTHER" id="PTHR34961">
    <property type="entry name" value="TRANSMEMBRANE PROTEIN"/>
    <property type="match status" value="1"/>
</dbReference>
<dbReference type="InterPro" id="IPR053313">
    <property type="entry name" value="RGF"/>
</dbReference>
<feature type="compositionally biased region" description="Polar residues" evidence="1">
    <location>
        <begin position="53"/>
        <end position="62"/>
    </location>
</feature>
<dbReference type="AlphaFoldDB" id="R7W712"/>
<dbReference type="EnsemblPlants" id="EMT17206">
    <property type="protein sequence ID" value="EMT17206"/>
    <property type="gene ID" value="F775_22664"/>
</dbReference>
<keyword evidence="2" id="KW-0732">Signal</keyword>
<protein>
    <submittedName>
        <fullName evidence="3">Uncharacterized protein</fullName>
    </submittedName>
</protein>
<dbReference type="PANTHER" id="PTHR34961:SF11">
    <property type="entry name" value="OS04G0554900 PROTEIN"/>
    <property type="match status" value="1"/>
</dbReference>